<keyword evidence="3 4" id="KW-0378">Hydrolase</keyword>
<dbReference type="InParanoid" id="A0A0C2WZN6"/>
<evidence type="ECO:0000256" key="1">
    <source>
        <dbReference type="ARBA" id="ARBA00022487"/>
    </source>
</evidence>
<dbReference type="InterPro" id="IPR029058">
    <property type="entry name" value="AB_hydrolase_fold"/>
</dbReference>
<dbReference type="GO" id="GO:0052689">
    <property type="term" value="F:carboxylic ester hydrolase activity"/>
    <property type="evidence" value="ECO:0007669"/>
    <property type="project" value="UniProtKB-KW"/>
</dbReference>
<dbReference type="GO" id="GO:0005576">
    <property type="term" value="C:extracellular region"/>
    <property type="evidence" value="ECO:0007669"/>
    <property type="project" value="UniProtKB-SubCell"/>
</dbReference>
<keyword evidence="6" id="KW-1185">Reference proteome</keyword>
<sequence>MARTQSRITSTSIPAGAPGVVTNSNGLLVVVTNSNWPTSTDSDDLTASDSINPVSFFTGPDIKPIDSDDITSSEARIFVPLVKSTTAVEKLEDWTVVTDMLSICLFLVITRLLSTPAVVLISPLTIHANKNRQLPLSKMVQPISKPLESRQSALKAVQLSSTALTALTAARAAILPTVSKRSGVTPGTTTEFTYNGTAGSRDYNVYTPNGYTKTSRVPLVLVLCGCYETPTSIAADSRLDALADKEQFIVAYLSQSLSANPYGCWNWFLLDDQTRGSGEPAIIAGIAQTVQNNTAWNIDKNRTYVVGLSTGAAMTVILGATYPDVFAAIGVGSGFQYKSATSLADALAQDVGPGPDPVQQGHIAHQAMGPFARRVPTIVFHGTADIVVPEIHGKEVTISMAVANSLADPSFTNTDFNKPNSNVTMKAPVPDGYTYSAASWNDINGKPVVQFYQIHGMDHAWSGGAPPLVDGADVFTDPRGPSFTDIAYRFFLDNPRSA</sequence>
<keyword evidence="4" id="KW-0119">Carbohydrate metabolism</keyword>
<evidence type="ECO:0000313" key="6">
    <source>
        <dbReference type="Proteomes" id="UP000054549"/>
    </source>
</evidence>
<proteinExistence type="inferred from homology"/>
<evidence type="ECO:0000313" key="5">
    <source>
        <dbReference type="EMBL" id="KIL61878.1"/>
    </source>
</evidence>
<protein>
    <recommendedName>
        <fullName evidence="4">Carboxylic ester hydrolase</fullName>
        <ecNumber evidence="4">3.1.1.-</ecNumber>
    </recommendedName>
</protein>
<keyword evidence="4" id="KW-0964">Secreted</keyword>
<accession>A0A0C2WZN6</accession>
<dbReference type="STRING" id="946122.A0A0C2WZN6"/>
<reference evidence="5 6" key="1">
    <citation type="submission" date="2014-04" db="EMBL/GenBank/DDBJ databases">
        <title>Evolutionary Origins and Diversification of the Mycorrhizal Mutualists.</title>
        <authorList>
            <consortium name="DOE Joint Genome Institute"/>
            <consortium name="Mycorrhizal Genomics Consortium"/>
            <person name="Kohler A."/>
            <person name="Kuo A."/>
            <person name="Nagy L.G."/>
            <person name="Floudas D."/>
            <person name="Copeland A."/>
            <person name="Barry K.W."/>
            <person name="Cichocki N."/>
            <person name="Veneault-Fourrey C."/>
            <person name="LaButti K."/>
            <person name="Lindquist E.A."/>
            <person name="Lipzen A."/>
            <person name="Lundell T."/>
            <person name="Morin E."/>
            <person name="Murat C."/>
            <person name="Riley R."/>
            <person name="Ohm R."/>
            <person name="Sun H."/>
            <person name="Tunlid A."/>
            <person name="Henrissat B."/>
            <person name="Grigoriev I.V."/>
            <person name="Hibbett D.S."/>
            <person name="Martin F."/>
        </authorList>
    </citation>
    <scope>NUCLEOTIDE SEQUENCE [LARGE SCALE GENOMIC DNA]</scope>
    <source>
        <strain evidence="5 6">Koide BX008</strain>
    </source>
</reference>
<comment type="subcellular location">
    <subcellularLocation>
        <location evidence="4">Secreted</location>
    </subcellularLocation>
</comment>
<gene>
    <name evidence="5" type="ORF">M378DRAFT_13215</name>
</gene>
<dbReference type="OrthoDB" id="2425929at2759"/>
<dbReference type="Gene3D" id="3.40.50.1820">
    <property type="entry name" value="alpha/beta hydrolase"/>
    <property type="match status" value="1"/>
</dbReference>
<dbReference type="PANTHER" id="PTHR43037">
    <property type="entry name" value="UNNAMED PRODUCT-RELATED"/>
    <property type="match status" value="1"/>
</dbReference>
<dbReference type="Proteomes" id="UP000054549">
    <property type="component" value="Unassembled WGS sequence"/>
</dbReference>
<keyword evidence="4" id="KW-0624">Polysaccharide degradation</keyword>
<dbReference type="GO" id="GO:0045493">
    <property type="term" value="P:xylan catabolic process"/>
    <property type="evidence" value="ECO:0007669"/>
    <property type="project" value="UniProtKB-UniRule"/>
</dbReference>
<dbReference type="SUPFAM" id="SSF53474">
    <property type="entry name" value="alpha/beta-Hydrolases"/>
    <property type="match status" value="1"/>
</dbReference>
<evidence type="ECO:0000256" key="3">
    <source>
        <dbReference type="ARBA" id="ARBA00022801"/>
    </source>
</evidence>
<dbReference type="EMBL" id="KN818278">
    <property type="protein sequence ID" value="KIL61878.1"/>
    <property type="molecule type" value="Genomic_DNA"/>
</dbReference>
<keyword evidence="1 4" id="KW-0719">Serine esterase</keyword>
<comment type="function">
    <text evidence="4">Esterase involved in the hydrolysis of xylan, a major structural heterogeneous polysaccharide found in plant biomass representing the second most abundant polysaccharide in the biosphere, after cellulose.</text>
</comment>
<comment type="similarity">
    <text evidence="4">Belongs to the carbohydrate esterase 1 (CE1) family.</text>
</comment>
<evidence type="ECO:0000256" key="2">
    <source>
        <dbReference type="ARBA" id="ARBA00022729"/>
    </source>
</evidence>
<dbReference type="Pfam" id="PF10503">
    <property type="entry name" value="Esterase_PHB"/>
    <property type="match status" value="1"/>
</dbReference>
<dbReference type="PANTHER" id="PTHR43037:SF1">
    <property type="entry name" value="BLL1128 PROTEIN"/>
    <property type="match status" value="1"/>
</dbReference>
<dbReference type="AlphaFoldDB" id="A0A0C2WZN6"/>
<dbReference type="InterPro" id="IPR050955">
    <property type="entry name" value="Plant_Biomass_Hydrol_Est"/>
</dbReference>
<name>A0A0C2WZN6_AMAMK</name>
<dbReference type="NCBIfam" id="TIGR01840">
    <property type="entry name" value="esterase_phb"/>
    <property type="match status" value="1"/>
</dbReference>
<dbReference type="EC" id="3.1.1.-" evidence="4"/>
<dbReference type="HOGENOM" id="CLU_027551_0_1_1"/>
<keyword evidence="2" id="KW-0732">Signal</keyword>
<evidence type="ECO:0000256" key="4">
    <source>
        <dbReference type="RuleBase" id="RU367147"/>
    </source>
</evidence>
<organism evidence="5 6">
    <name type="scientific">Amanita muscaria (strain Koide BX008)</name>
    <dbReference type="NCBI Taxonomy" id="946122"/>
    <lineage>
        <taxon>Eukaryota</taxon>
        <taxon>Fungi</taxon>
        <taxon>Dikarya</taxon>
        <taxon>Basidiomycota</taxon>
        <taxon>Agaricomycotina</taxon>
        <taxon>Agaricomycetes</taxon>
        <taxon>Agaricomycetidae</taxon>
        <taxon>Agaricales</taxon>
        <taxon>Pluteineae</taxon>
        <taxon>Amanitaceae</taxon>
        <taxon>Amanita</taxon>
    </lineage>
</organism>
<dbReference type="InterPro" id="IPR010126">
    <property type="entry name" value="Esterase_phb"/>
</dbReference>